<feature type="repeat" description="PPR" evidence="3">
    <location>
        <begin position="283"/>
        <end position="317"/>
    </location>
</feature>
<dbReference type="eggNOG" id="KOG4197">
    <property type="taxonomic scope" value="Eukaryota"/>
</dbReference>
<dbReference type="GO" id="GO:0003723">
    <property type="term" value="F:RNA binding"/>
    <property type="evidence" value="ECO:0007669"/>
    <property type="project" value="InterPro"/>
</dbReference>
<dbReference type="Gramene" id="OB01G30770.1">
    <property type="protein sequence ID" value="OB01G30770.1"/>
    <property type="gene ID" value="OB01G30770"/>
</dbReference>
<evidence type="ECO:0008006" key="6">
    <source>
        <dbReference type="Google" id="ProtNLM"/>
    </source>
</evidence>
<keyword evidence="5" id="KW-1185">Reference proteome</keyword>
<proteinExistence type="predicted"/>
<feature type="repeat" description="PPR" evidence="3">
    <location>
        <begin position="455"/>
        <end position="489"/>
    </location>
</feature>
<dbReference type="EnsemblPlants" id="OB01G30770.1">
    <property type="protein sequence ID" value="OB01G30770.1"/>
    <property type="gene ID" value="OB01G30770"/>
</dbReference>
<dbReference type="Proteomes" id="UP000006038">
    <property type="component" value="Chromosome 1"/>
</dbReference>
<dbReference type="GO" id="GO:0099402">
    <property type="term" value="P:plant organ development"/>
    <property type="evidence" value="ECO:0007669"/>
    <property type="project" value="UniProtKB-ARBA"/>
</dbReference>
<evidence type="ECO:0000256" key="3">
    <source>
        <dbReference type="PROSITE-ProRule" id="PRU00708"/>
    </source>
</evidence>
<sequence length="768" mass="83696">MARKRKTDAAPRLDEADRTLYSTFCGAANSLSQLYTQAMAQQKLSFQAGERHALVRTPPPLFPSPVVRFARLVVQEKLHQWILRKHEEESRLTVADIMSHIQHELDYGGNDPHVSPRVHQHSANLFANSSIQPSAGSYGQATIGFAPRPSLSDQSKNTIFSNALSSPTALGTNTTEVDCAEMNTTEVDRVRCCMRNQAAAHTTVVSCCCMKSPLQPSSLGQPEDNRLPRRRRRMASRPIARAVHELSPLYRLSTKAPEFPEAGKSGQGENKALDLFDGMPTKSQVSWNAALAGLVDAGRTERALSLFREMPLKNAASYVTVIGGLSRAGAAPVARRLFDELTLDQHNVFTWTAMVSCHVRNGEPGRAVELFAALYGELFERGTLPNAHTLSSLLKACVALRSLAMAMQLHALAVKLLEEGTKDTTFVWNGLIDVHAKLGALPDAEKVFDAMRCKDASSWTIMMDGYSRHNLIDKALHLFRSMENKDAFTWSVIISCLWQNGLGEEALRLFIDSLRSGDRNNGGEAKPNAATYTTVLHICSVLSLLALGRQVHARAIKNGLSRSHVFVGNSLMNMYSGSGTAAALEKVFDEMAVRDTVSWNTAIQGLGQNGHGRRALALAERALALRLHNGNTFTAILAACSHAGLVAEGMRYFDAMADEYGVERTLDHYTGAIDLLGRAGWLERAHGLLVGMPFAPTAAAWTTLLHCCLAHRDRALGGIAARELRALQPDGDGWNYERLLRGCGGEGGGGEAQDRKSSAHLPGCSWVV</sequence>
<dbReference type="PANTHER" id="PTHR47926">
    <property type="entry name" value="PENTATRICOPEPTIDE REPEAT-CONTAINING PROTEIN"/>
    <property type="match status" value="1"/>
</dbReference>
<dbReference type="InterPro" id="IPR011990">
    <property type="entry name" value="TPR-like_helical_dom_sf"/>
</dbReference>
<dbReference type="Pfam" id="PF01535">
    <property type="entry name" value="PPR"/>
    <property type="match status" value="7"/>
</dbReference>
<dbReference type="PROSITE" id="PS51375">
    <property type="entry name" value="PPR"/>
    <property type="match status" value="2"/>
</dbReference>
<accession>J3L1H1</accession>
<dbReference type="InterPro" id="IPR002885">
    <property type="entry name" value="PPR_rpt"/>
</dbReference>
<evidence type="ECO:0000313" key="4">
    <source>
        <dbReference type="EnsemblPlants" id="OB01G30770.1"/>
    </source>
</evidence>
<dbReference type="NCBIfam" id="TIGR00756">
    <property type="entry name" value="PPR"/>
    <property type="match status" value="2"/>
</dbReference>
<organism evidence="4">
    <name type="scientific">Oryza brachyantha</name>
    <name type="common">malo sina</name>
    <dbReference type="NCBI Taxonomy" id="4533"/>
    <lineage>
        <taxon>Eukaryota</taxon>
        <taxon>Viridiplantae</taxon>
        <taxon>Streptophyta</taxon>
        <taxon>Embryophyta</taxon>
        <taxon>Tracheophyta</taxon>
        <taxon>Spermatophyta</taxon>
        <taxon>Magnoliopsida</taxon>
        <taxon>Liliopsida</taxon>
        <taxon>Poales</taxon>
        <taxon>Poaceae</taxon>
        <taxon>BOP clade</taxon>
        <taxon>Oryzoideae</taxon>
        <taxon>Oryzeae</taxon>
        <taxon>Oryzinae</taxon>
        <taxon>Oryza</taxon>
    </lineage>
</organism>
<dbReference type="PANTHER" id="PTHR47926:SF533">
    <property type="entry name" value="DYW DOMAIN-CONTAINING PROTEIN"/>
    <property type="match status" value="1"/>
</dbReference>
<name>J3L1H1_ORYBR</name>
<reference evidence="4" key="2">
    <citation type="submission" date="2013-04" db="UniProtKB">
        <authorList>
            <consortium name="EnsemblPlants"/>
        </authorList>
    </citation>
    <scope>IDENTIFICATION</scope>
</reference>
<evidence type="ECO:0000256" key="2">
    <source>
        <dbReference type="ARBA" id="ARBA00022946"/>
    </source>
</evidence>
<dbReference type="AlphaFoldDB" id="J3L1H1"/>
<evidence type="ECO:0000313" key="5">
    <source>
        <dbReference type="Proteomes" id="UP000006038"/>
    </source>
</evidence>
<keyword evidence="2" id="KW-0809">Transit peptide</keyword>
<dbReference type="GO" id="GO:0009451">
    <property type="term" value="P:RNA modification"/>
    <property type="evidence" value="ECO:0007669"/>
    <property type="project" value="InterPro"/>
</dbReference>
<dbReference type="Gene3D" id="1.25.40.10">
    <property type="entry name" value="Tetratricopeptide repeat domain"/>
    <property type="match status" value="4"/>
</dbReference>
<dbReference type="FunFam" id="1.25.40.10:FF:000158">
    <property type="entry name" value="pentatricopeptide repeat-containing protein At2g33680"/>
    <property type="match status" value="1"/>
</dbReference>
<keyword evidence="1" id="KW-0677">Repeat</keyword>
<reference evidence="4" key="1">
    <citation type="journal article" date="2013" name="Nat. Commun.">
        <title>Whole-genome sequencing of Oryza brachyantha reveals mechanisms underlying Oryza genome evolution.</title>
        <authorList>
            <person name="Chen J."/>
            <person name="Huang Q."/>
            <person name="Gao D."/>
            <person name="Wang J."/>
            <person name="Lang Y."/>
            <person name="Liu T."/>
            <person name="Li B."/>
            <person name="Bai Z."/>
            <person name="Luis Goicoechea J."/>
            <person name="Liang C."/>
            <person name="Chen C."/>
            <person name="Zhang W."/>
            <person name="Sun S."/>
            <person name="Liao Y."/>
            <person name="Zhang X."/>
            <person name="Yang L."/>
            <person name="Song C."/>
            <person name="Wang M."/>
            <person name="Shi J."/>
            <person name="Liu G."/>
            <person name="Liu J."/>
            <person name="Zhou H."/>
            <person name="Zhou W."/>
            <person name="Yu Q."/>
            <person name="An N."/>
            <person name="Chen Y."/>
            <person name="Cai Q."/>
            <person name="Wang B."/>
            <person name="Liu B."/>
            <person name="Min J."/>
            <person name="Huang Y."/>
            <person name="Wu H."/>
            <person name="Li Z."/>
            <person name="Zhang Y."/>
            <person name="Yin Y."/>
            <person name="Song W."/>
            <person name="Jiang J."/>
            <person name="Jackson S.A."/>
            <person name="Wing R.A."/>
            <person name="Wang J."/>
            <person name="Chen M."/>
        </authorList>
    </citation>
    <scope>NUCLEOTIDE SEQUENCE [LARGE SCALE GENOMIC DNA]</scope>
    <source>
        <strain evidence="4">cv. IRGC 101232</strain>
    </source>
</reference>
<evidence type="ECO:0000256" key="1">
    <source>
        <dbReference type="ARBA" id="ARBA00022737"/>
    </source>
</evidence>
<dbReference type="HOGENOM" id="CLU_002706_0_2_1"/>
<dbReference type="InterPro" id="IPR046960">
    <property type="entry name" value="PPR_At4g14850-like_plant"/>
</dbReference>
<protein>
    <recommendedName>
        <fullName evidence="6">Pentatricopeptide repeat-containing protein</fullName>
    </recommendedName>
</protein>